<evidence type="ECO:0000313" key="1">
    <source>
        <dbReference type="EMBL" id="KAK3282482.1"/>
    </source>
</evidence>
<dbReference type="EMBL" id="LGRX02003285">
    <property type="protein sequence ID" value="KAK3282482.1"/>
    <property type="molecule type" value="Genomic_DNA"/>
</dbReference>
<proteinExistence type="predicted"/>
<organism evidence="1 2">
    <name type="scientific">Cymbomonas tetramitiformis</name>
    <dbReference type="NCBI Taxonomy" id="36881"/>
    <lineage>
        <taxon>Eukaryota</taxon>
        <taxon>Viridiplantae</taxon>
        <taxon>Chlorophyta</taxon>
        <taxon>Pyramimonadophyceae</taxon>
        <taxon>Pyramimonadales</taxon>
        <taxon>Pyramimonadaceae</taxon>
        <taxon>Cymbomonas</taxon>
    </lineage>
</organism>
<sequence length="282" mass="31038">MPKSKKQRPSSDNKKILSHAHLSQAEIDDDASLRGISLDYLLEFAWEHSAWDMPTHEVVRQLIVPATAQTGQPYTSLLPAETVGLPTIFVSHSWQNPFGLVVATARKYASSYSHASFLWLDIFPITQHPGINQMNDLSRLEAAIARPESTTLLVLDKEGRPLTRCWCIFEIFSTLLHAGDRFGKLQVRAGSLVLGGTGEFVPCWDPERLADLANGVNALHAEASVPADKTMILGRLEQLGVVAQRNGVHELNRHSCDVAGESVVGVMSSLYYESARLLITTV</sequence>
<keyword evidence="2" id="KW-1185">Reference proteome</keyword>
<gene>
    <name evidence="1" type="ORF">CYMTET_9781</name>
</gene>
<accession>A0AAE0LES8</accession>
<dbReference type="Proteomes" id="UP001190700">
    <property type="component" value="Unassembled WGS sequence"/>
</dbReference>
<protein>
    <submittedName>
        <fullName evidence="1">Uncharacterized protein</fullName>
    </submittedName>
</protein>
<evidence type="ECO:0000313" key="2">
    <source>
        <dbReference type="Proteomes" id="UP001190700"/>
    </source>
</evidence>
<comment type="caution">
    <text evidence="1">The sequence shown here is derived from an EMBL/GenBank/DDBJ whole genome shotgun (WGS) entry which is preliminary data.</text>
</comment>
<reference evidence="1 2" key="1">
    <citation type="journal article" date="2015" name="Genome Biol. Evol.">
        <title>Comparative Genomics of a Bacterivorous Green Alga Reveals Evolutionary Causalities and Consequences of Phago-Mixotrophic Mode of Nutrition.</title>
        <authorList>
            <person name="Burns J.A."/>
            <person name="Paasch A."/>
            <person name="Narechania A."/>
            <person name="Kim E."/>
        </authorList>
    </citation>
    <scope>NUCLEOTIDE SEQUENCE [LARGE SCALE GENOMIC DNA]</scope>
    <source>
        <strain evidence="1 2">PLY_AMNH</strain>
    </source>
</reference>
<name>A0AAE0LES8_9CHLO</name>
<dbReference type="AlphaFoldDB" id="A0AAE0LES8"/>